<dbReference type="FunCoup" id="Q9HLS9">
    <property type="interactions" value="10"/>
</dbReference>
<accession>Q9HLS9</accession>
<dbReference type="CDD" id="cd06261">
    <property type="entry name" value="TM_PBP2"/>
    <property type="match status" value="1"/>
</dbReference>
<dbReference type="PROSITE" id="PS50928">
    <property type="entry name" value="ABC_TM1"/>
    <property type="match status" value="1"/>
</dbReference>
<dbReference type="eggNOG" id="arCOG00159">
    <property type="taxonomic scope" value="Archaea"/>
</dbReference>
<feature type="transmembrane region" description="Helical" evidence="9">
    <location>
        <begin position="215"/>
        <end position="236"/>
    </location>
</feature>
<feature type="transmembrane region" description="Helical" evidence="9">
    <location>
        <begin position="156"/>
        <end position="178"/>
    </location>
</feature>
<reference evidence="11 12" key="1">
    <citation type="journal article" date="2000" name="Nature">
        <title>The genome sequence of the thermoacidophilic scavenger Thermoplasma acidophilum.</title>
        <authorList>
            <person name="Ruepp A."/>
            <person name="Graml W."/>
            <person name="Santos-Martinez M.L."/>
            <person name="Koretke K.K."/>
            <person name="Volker C."/>
            <person name="Mewes H.W."/>
            <person name="Frishman D."/>
            <person name="Stocker S."/>
            <person name="Lupas A.N."/>
            <person name="Baumeister W."/>
        </authorList>
    </citation>
    <scope>NUCLEOTIDE SEQUENCE [LARGE SCALE GENOMIC DNA]</scope>
    <source>
        <strain evidence="12">ATCC 25905 / DSM 1728 / JCM 9062 / NBRC 15155 / AMRC-C165</strain>
    </source>
</reference>
<comment type="subcellular location">
    <subcellularLocation>
        <location evidence="1 9">Cell membrane</location>
        <topology evidence="1 9">Multi-pass membrane protein</topology>
    </subcellularLocation>
</comment>
<evidence type="ECO:0000256" key="9">
    <source>
        <dbReference type="RuleBase" id="RU363032"/>
    </source>
</evidence>
<dbReference type="InterPro" id="IPR035906">
    <property type="entry name" value="MetI-like_sf"/>
</dbReference>
<dbReference type="STRING" id="273075.gene:9571360"/>
<keyword evidence="3 9" id="KW-0813">Transport</keyword>
<dbReference type="GO" id="GO:0005886">
    <property type="term" value="C:plasma membrane"/>
    <property type="evidence" value="ECO:0007669"/>
    <property type="project" value="UniProtKB-SubCell"/>
</dbReference>
<organism evidence="11 12">
    <name type="scientific">Thermoplasma acidophilum (strain ATCC 25905 / DSM 1728 / JCM 9062 / NBRC 15155 / AMRC-C165)</name>
    <dbReference type="NCBI Taxonomy" id="273075"/>
    <lineage>
        <taxon>Archaea</taxon>
        <taxon>Methanobacteriati</taxon>
        <taxon>Thermoplasmatota</taxon>
        <taxon>Thermoplasmata</taxon>
        <taxon>Thermoplasmatales</taxon>
        <taxon>Thermoplasmataceae</taxon>
        <taxon>Thermoplasma</taxon>
    </lineage>
</organism>
<keyword evidence="6 9" id="KW-0812">Transmembrane</keyword>
<dbReference type="GO" id="GO:0055085">
    <property type="term" value="P:transmembrane transport"/>
    <property type="evidence" value="ECO:0007669"/>
    <property type="project" value="InterPro"/>
</dbReference>
<feature type="domain" description="ABC transmembrane type-1" evidence="10">
    <location>
        <begin position="44"/>
        <end position="232"/>
    </location>
</feature>
<dbReference type="HOGENOM" id="CLU_016047_1_2_2"/>
<evidence type="ECO:0000313" key="12">
    <source>
        <dbReference type="Proteomes" id="UP000001024"/>
    </source>
</evidence>
<dbReference type="SUPFAM" id="SSF161098">
    <property type="entry name" value="MetI-like"/>
    <property type="match status" value="1"/>
</dbReference>
<dbReference type="Gene3D" id="1.10.3720.10">
    <property type="entry name" value="MetI-like"/>
    <property type="match status" value="1"/>
</dbReference>
<keyword evidence="4" id="KW-1003">Cell membrane</keyword>
<dbReference type="PANTHER" id="PTHR32243:SF50">
    <property type="entry name" value="MALTOSE_MALTODEXTRIN TRANSPORT SYSTEM PERMEASE PROTEIN MALG"/>
    <property type="match status" value="1"/>
</dbReference>
<evidence type="ECO:0000256" key="5">
    <source>
        <dbReference type="ARBA" id="ARBA00022597"/>
    </source>
</evidence>
<protein>
    <submittedName>
        <fullName evidence="11">Trehalose/maltose transporter, inner membrane protein (MalG) related protein</fullName>
    </submittedName>
</protein>
<evidence type="ECO:0000313" key="11">
    <source>
        <dbReference type="EMBL" id="CAC11293.1"/>
    </source>
</evidence>
<sequence length="247" mass="26711">MIIAFASPSQTLGAYYPPLIPSKFTLENLKSAFSGYSSILIAAFYKSLETAFIVASIAILLGFHAAYGLSRIPYKLSNLILGLLFFSTMIPSLTIAIPISATFIKIGLYDSALGLALAQELVVLPLTVFLITGSLESVPRTLEYQARVDGATFIQALYRIIFPLAVPGVVAAFLLSWLMSWDEFTFAVIISPVHPTLPILIYLESTARGDIFTGTVFALLVTIPVIILTIILSKFLRGSYMSAGITG</sequence>
<dbReference type="PaxDb" id="273075-Ta0146"/>
<name>Q9HLS9_THEAC</name>
<feature type="transmembrane region" description="Helical" evidence="9">
    <location>
        <begin position="50"/>
        <end position="67"/>
    </location>
</feature>
<dbReference type="KEGG" id="tac:Ta0146"/>
<comment type="similarity">
    <text evidence="2">Belongs to the binding-protein-dependent transport system permease family. MalFG subfamily.</text>
</comment>
<proteinExistence type="inferred from homology"/>
<dbReference type="EnsemblBacteria" id="CAC11293">
    <property type="protein sequence ID" value="CAC11293"/>
    <property type="gene ID" value="CAC11293"/>
</dbReference>
<dbReference type="EMBL" id="AL445063">
    <property type="protein sequence ID" value="CAC11293.1"/>
    <property type="molecule type" value="Genomic_DNA"/>
</dbReference>
<dbReference type="InParanoid" id="Q9HLS9"/>
<dbReference type="AlphaFoldDB" id="Q9HLS9"/>
<evidence type="ECO:0000256" key="1">
    <source>
        <dbReference type="ARBA" id="ARBA00004651"/>
    </source>
</evidence>
<dbReference type="Proteomes" id="UP000001024">
    <property type="component" value="Chromosome"/>
</dbReference>
<dbReference type="InterPro" id="IPR050901">
    <property type="entry name" value="BP-dep_ABC_trans_perm"/>
</dbReference>
<evidence type="ECO:0000256" key="7">
    <source>
        <dbReference type="ARBA" id="ARBA00022989"/>
    </source>
</evidence>
<keyword evidence="7 9" id="KW-1133">Transmembrane helix</keyword>
<dbReference type="InterPro" id="IPR000515">
    <property type="entry name" value="MetI-like"/>
</dbReference>
<evidence type="ECO:0000256" key="6">
    <source>
        <dbReference type="ARBA" id="ARBA00022692"/>
    </source>
</evidence>
<evidence type="ECO:0000256" key="4">
    <source>
        <dbReference type="ARBA" id="ARBA00022475"/>
    </source>
</evidence>
<evidence type="ECO:0000256" key="8">
    <source>
        <dbReference type="ARBA" id="ARBA00023136"/>
    </source>
</evidence>
<gene>
    <name evidence="11" type="ordered locus">Ta0146</name>
</gene>
<keyword evidence="12" id="KW-1185">Reference proteome</keyword>
<keyword evidence="8 9" id="KW-0472">Membrane</keyword>
<feature type="transmembrane region" description="Helical" evidence="9">
    <location>
        <begin position="79"/>
        <end position="104"/>
    </location>
</feature>
<keyword evidence="5" id="KW-0762">Sugar transport</keyword>
<feature type="transmembrane region" description="Helical" evidence="9">
    <location>
        <begin position="116"/>
        <end position="135"/>
    </location>
</feature>
<evidence type="ECO:0000256" key="3">
    <source>
        <dbReference type="ARBA" id="ARBA00022448"/>
    </source>
</evidence>
<dbReference type="Pfam" id="PF00528">
    <property type="entry name" value="BPD_transp_1"/>
    <property type="match status" value="1"/>
</dbReference>
<evidence type="ECO:0000256" key="2">
    <source>
        <dbReference type="ARBA" id="ARBA00009047"/>
    </source>
</evidence>
<evidence type="ECO:0000259" key="10">
    <source>
        <dbReference type="PROSITE" id="PS50928"/>
    </source>
</evidence>
<dbReference type="PANTHER" id="PTHR32243">
    <property type="entry name" value="MALTOSE TRANSPORT SYSTEM PERMEASE-RELATED"/>
    <property type="match status" value="1"/>
</dbReference>